<dbReference type="InterPro" id="IPR047657">
    <property type="entry name" value="PmbA"/>
</dbReference>
<reference evidence="2 3" key="1">
    <citation type="journal article" date="2013" name="Int. J. Med. Microbiol.">
        <title>Legionella oakridgensis ATCC 33761 genome sequence and phenotypic characterization reveals its replication capacity in amoebae.</title>
        <authorList>
            <person name="Brzuszkiewicz E."/>
            <person name="Schulz T."/>
            <person name="Rydzewski K."/>
            <person name="Daniel R."/>
            <person name="Gillmaier N."/>
            <person name="Dittmann C."/>
            <person name="Holland G."/>
            <person name="Schunder E."/>
            <person name="Lautner M."/>
            <person name="Eisenreich W."/>
            <person name="Luck C."/>
            <person name="Heuner K."/>
        </authorList>
    </citation>
    <scope>NUCLEOTIDE SEQUENCE [LARGE SCALE GENOMIC DNA]</scope>
    <source>
        <strain>OR-10</strain>
        <strain evidence="3">ATCC 33761</strain>
    </source>
</reference>
<evidence type="ECO:0000313" key="3">
    <source>
        <dbReference type="Proteomes" id="UP000018838"/>
    </source>
</evidence>
<protein>
    <recommendedName>
        <fullName evidence="1">Metalloprotease TldD/E C-terminal domain-containing protein</fullName>
    </recommendedName>
</protein>
<feature type="domain" description="Metalloprotease TldD/E C-terminal" evidence="1">
    <location>
        <begin position="1"/>
        <end position="83"/>
    </location>
</feature>
<accession>W0BGE8</accession>
<dbReference type="Pfam" id="PF19289">
    <property type="entry name" value="PmbA_TldD_3rd"/>
    <property type="match status" value="1"/>
</dbReference>
<dbReference type="EMBL" id="CP004006">
    <property type="protein sequence ID" value="AHE67697.1"/>
    <property type="molecule type" value="Genomic_DNA"/>
</dbReference>
<dbReference type="PATRIC" id="fig|1268635.3.peg.2201"/>
<evidence type="ECO:0000259" key="1">
    <source>
        <dbReference type="Pfam" id="PF19289"/>
    </source>
</evidence>
<organism evidence="2 3">
    <name type="scientific">Legionella oakridgensis ATCC 33761 = DSM 21215</name>
    <dbReference type="NCBI Taxonomy" id="1268635"/>
    <lineage>
        <taxon>Bacteria</taxon>
        <taxon>Pseudomonadati</taxon>
        <taxon>Pseudomonadota</taxon>
        <taxon>Gammaproteobacteria</taxon>
        <taxon>Legionellales</taxon>
        <taxon>Legionellaceae</taxon>
        <taxon>Legionella</taxon>
    </lineage>
</organism>
<dbReference type="Proteomes" id="UP000018838">
    <property type="component" value="Chromosome"/>
</dbReference>
<evidence type="ECO:0000313" key="2">
    <source>
        <dbReference type="EMBL" id="AHE67697.1"/>
    </source>
</evidence>
<gene>
    <name evidence="2" type="ORF">Loa_02154</name>
</gene>
<keyword evidence="3" id="KW-1185">Reference proteome</keyword>
<dbReference type="KEGG" id="lok:Loa_02154"/>
<dbReference type="AlphaFoldDB" id="W0BGE8"/>
<dbReference type="InterPro" id="IPR036059">
    <property type="entry name" value="TldD/PmbA_sf"/>
</dbReference>
<name>W0BGE8_9GAMM</name>
<dbReference type="InterPro" id="IPR045569">
    <property type="entry name" value="Metalloprtase-TldD/E_C"/>
</dbReference>
<dbReference type="eggNOG" id="COG0312">
    <property type="taxonomic scope" value="Bacteria"/>
</dbReference>
<dbReference type="PANTHER" id="PTHR43421:SF1">
    <property type="entry name" value="METALLOPROTEASE PMBA"/>
    <property type="match status" value="1"/>
</dbReference>
<sequence length="84" mass="8964">MDKGLLVTELMGQGINILTGDYSRGASGFWIEGGEIQYPVEEITIAGNLTTMFRTIAAIGRDINPNIATRCGSVLIEEMTIAGS</sequence>
<dbReference type="GO" id="GO:0008237">
    <property type="term" value="F:metallopeptidase activity"/>
    <property type="evidence" value="ECO:0007669"/>
    <property type="project" value="InterPro"/>
</dbReference>
<dbReference type="GO" id="GO:0006508">
    <property type="term" value="P:proteolysis"/>
    <property type="evidence" value="ECO:0007669"/>
    <property type="project" value="InterPro"/>
</dbReference>
<dbReference type="PANTHER" id="PTHR43421">
    <property type="entry name" value="METALLOPROTEASE PMBA"/>
    <property type="match status" value="1"/>
</dbReference>
<dbReference type="HOGENOM" id="CLU_2523450_0_0_6"/>
<dbReference type="SUPFAM" id="SSF111283">
    <property type="entry name" value="Putative modulator of DNA gyrase, PmbA/TldD"/>
    <property type="match status" value="1"/>
</dbReference>
<proteinExistence type="predicted"/>
<dbReference type="GO" id="GO:0005829">
    <property type="term" value="C:cytosol"/>
    <property type="evidence" value="ECO:0007669"/>
    <property type="project" value="TreeGrafter"/>
</dbReference>
<dbReference type="STRING" id="1268635.Loa_02154"/>